<feature type="signal peptide" evidence="1">
    <location>
        <begin position="1"/>
        <end position="22"/>
    </location>
</feature>
<name>A0A6L3ZJV5_9FLAO</name>
<evidence type="ECO:0008006" key="4">
    <source>
        <dbReference type="Google" id="ProtNLM"/>
    </source>
</evidence>
<accession>A0A6L3ZJV5</accession>
<gene>
    <name evidence="2" type="ORF">F8C82_06810</name>
</gene>
<dbReference type="RefSeq" id="WP_151692795.1">
    <property type="nucleotide sequence ID" value="NZ_BMGX01000002.1"/>
</dbReference>
<sequence>MKKFALIFGVVFGFLSSHSADAQAYGYLGKKDILFYQANVWNNYLGLYNVGNKDGVDYTKFQLNHQVGYERVVSRKFTLLAKVGYTVSSMKPFSYFNTYDELNGEYRYYTPENDYNTPYSALEFAIGFRKYTTIYAPQGRYWGFAFAMSNVSMDFDYTNYTYEMINGQMVSISENDAATIAGNASRIIFESGRTRIFADRFRFDLGLQFSIPLNSYGYKEVFNHDPENQGISDINSPDQLIENSENTLVGSHLKSMYIMVHMSLAFLP</sequence>
<proteinExistence type="predicted"/>
<keyword evidence="1" id="KW-0732">Signal</keyword>
<comment type="caution">
    <text evidence="2">The sequence shown here is derived from an EMBL/GenBank/DDBJ whole genome shotgun (WGS) entry which is preliminary data.</text>
</comment>
<evidence type="ECO:0000256" key="1">
    <source>
        <dbReference type="SAM" id="SignalP"/>
    </source>
</evidence>
<organism evidence="2 3">
    <name type="scientific">Phaeocystidibacter marisrubri</name>
    <dbReference type="NCBI Taxonomy" id="1577780"/>
    <lineage>
        <taxon>Bacteria</taxon>
        <taxon>Pseudomonadati</taxon>
        <taxon>Bacteroidota</taxon>
        <taxon>Flavobacteriia</taxon>
        <taxon>Flavobacteriales</taxon>
        <taxon>Phaeocystidibacteraceae</taxon>
        <taxon>Phaeocystidibacter</taxon>
    </lineage>
</organism>
<dbReference type="EMBL" id="WBVQ01000001">
    <property type="protein sequence ID" value="KAB2818107.1"/>
    <property type="molecule type" value="Genomic_DNA"/>
</dbReference>
<feature type="chain" id="PRO_5026686759" description="Outer membrane beta-barrel protein" evidence="1">
    <location>
        <begin position="23"/>
        <end position="268"/>
    </location>
</feature>
<protein>
    <recommendedName>
        <fullName evidence="4">Outer membrane beta-barrel protein</fullName>
    </recommendedName>
</protein>
<reference evidence="2 3" key="1">
    <citation type="submission" date="2019-10" db="EMBL/GenBank/DDBJ databases">
        <title>Genome sequence of Phaeocystidibacter marisrubri JCM30614 (type strain).</title>
        <authorList>
            <person name="Bowman J.P."/>
        </authorList>
    </citation>
    <scope>NUCLEOTIDE SEQUENCE [LARGE SCALE GENOMIC DNA]</scope>
    <source>
        <strain evidence="2 3">JCM 30614</strain>
    </source>
</reference>
<dbReference type="AlphaFoldDB" id="A0A6L3ZJV5"/>
<dbReference type="Proteomes" id="UP000484164">
    <property type="component" value="Unassembled WGS sequence"/>
</dbReference>
<evidence type="ECO:0000313" key="3">
    <source>
        <dbReference type="Proteomes" id="UP000484164"/>
    </source>
</evidence>
<evidence type="ECO:0000313" key="2">
    <source>
        <dbReference type="EMBL" id="KAB2818107.1"/>
    </source>
</evidence>
<keyword evidence="3" id="KW-1185">Reference proteome</keyword>
<dbReference type="OrthoDB" id="1476463at2"/>